<feature type="transmembrane region" description="Helical" evidence="1">
    <location>
        <begin position="96"/>
        <end position="120"/>
    </location>
</feature>
<accession>A0A3D9HGS1</accession>
<dbReference type="EMBL" id="QRDW01000007">
    <property type="protein sequence ID" value="RED48654.1"/>
    <property type="molecule type" value="Genomic_DNA"/>
</dbReference>
<evidence type="ECO:0000256" key="1">
    <source>
        <dbReference type="SAM" id="Phobius"/>
    </source>
</evidence>
<feature type="transmembrane region" description="Helical" evidence="1">
    <location>
        <begin position="63"/>
        <end position="84"/>
    </location>
</feature>
<evidence type="ECO:0000313" key="2">
    <source>
        <dbReference type="EMBL" id="RED48654.1"/>
    </source>
</evidence>
<gene>
    <name evidence="2" type="ORF">DFP90_107159</name>
</gene>
<feature type="transmembrane region" description="Helical" evidence="1">
    <location>
        <begin position="21"/>
        <end position="43"/>
    </location>
</feature>
<keyword evidence="1" id="KW-1133">Transmembrane helix</keyword>
<dbReference type="RefSeq" id="WP_147301040.1">
    <property type="nucleotide sequence ID" value="NZ_QRDW01000007.1"/>
</dbReference>
<keyword evidence="3" id="KW-1185">Reference proteome</keyword>
<evidence type="ECO:0000313" key="3">
    <source>
        <dbReference type="Proteomes" id="UP000256845"/>
    </source>
</evidence>
<dbReference type="AlphaFoldDB" id="A0A3D9HGS1"/>
<feature type="transmembrane region" description="Helical" evidence="1">
    <location>
        <begin position="140"/>
        <end position="158"/>
    </location>
</feature>
<dbReference type="Proteomes" id="UP000256845">
    <property type="component" value="Unassembled WGS sequence"/>
</dbReference>
<comment type="caution">
    <text evidence="2">The sequence shown here is derived from an EMBL/GenBank/DDBJ whole genome shotgun (WGS) entry which is preliminary data.</text>
</comment>
<name>A0A3D9HGS1_9PROT</name>
<reference evidence="2 3" key="1">
    <citation type="submission" date="2018-07" db="EMBL/GenBank/DDBJ databases">
        <title>Genomic Encyclopedia of Type Strains, Phase III (KMG-III): the genomes of soil and plant-associated and newly described type strains.</title>
        <authorList>
            <person name="Whitman W."/>
        </authorList>
    </citation>
    <scope>NUCLEOTIDE SEQUENCE [LARGE SCALE GENOMIC DNA]</scope>
    <source>
        <strain evidence="2 3">CECT 8488</strain>
    </source>
</reference>
<proteinExistence type="predicted"/>
<organism evidence="2 3">
    <name type="scientific">Aestuariispira insulae</name>
    <dbReference type="NCBI Taxonomy" id="1461337"/>
    <lineage>
        <taxon>Bacteria</taxon>
        <taxon>Pseudomonadati</taxon>
        <taxon>Pseudomonadota</taxon>
        <taxon>Alphaproteobacteria</taxon>
        <taxon>Rhodospirillales</taxon>
        <taxon>Kiloniellaceae</taxon>
        <taxon>Aestuariispira</taxon>
    </lineage>
</organism>
<keyword evidence="1" id="KW-0472">Membrane</keyword>
<protein>
    <submittedName>
        <fullName evidence="2">Uncharacterized protein</fullName>
    </submittedName>
</protein>
<sequence>MQEKWSVRVAAENHLPRIWPGVVYFPLFLFLSAGIAVVGAVNLDGCTKIITGGEQSRLIAESSKYSLIAAILYLVMYLFFWGGTYIGRCAPEWRKLIWPLLFFLSWRLSSYCFDLSMSYLCGSDDPASIEHHLFLSDVRVNLLLFFMTLGGWISFFVLSSRSFTMSLKGLEAPISHRGL</sequence>
<keyword evidence="1" id="KW-0812">Transmembrane</keyword>